<protein>
    <submittedName>
        <fullName evidence="1">Uncharacterized protein</fullName>
    </submittedName>
</protein>
<evidence type="ECO:0000313" key="2">
    <source>
        <dbReference type="Proteomes" id="UP000784294"/>
    </source>
</evidence>
<keyword evidence="2" id="KW-1185">Reference proteome</keyword>
<sequence>METFFIHCLHWLRTLIDRVPCLRPLFCQALIGLYADESISEVSSDSLNWPHQHGALTLTNSSQASSLLIAIRAWRSSSAQGQHLYLCPPGKMVQPESIIHPLLRRHCRIWRGNF</sequence>
<dbReference type="AlphaFoldDB" id="A0A3S5CL86"/>
<comment type="caution">
    <text evidence="1">The sequence shown here is derived from an EMBL/GenBank/DDBJ whole genome shotgun (WGS) entry which is preliminary data.</text>
</comment>
<organism evidence="1 2">
    <name type="scientific">Protopolystoma xenopodis</name>
    <dbReference type="NCBI Taxonomy" id="117903"/>
    <lineage>
        <taxon>Eukaryota</taxon>
        <taxon>Metazoa</taxon>
        <taxon>Spiralia</taxon>
        <taxon>Lophotrochozoa</taxon>
        <taxon>Platyhelminthes</taxon>
        <taxon>Monogenea</taxon>
        <taxon>Polyopisthocotylea</taxon>
        <taxon>Polystomatidea</taxon>
        <taxon>Polystomatidae</taxon>
        <taxon>Protopolystoma</taxon>
    </lineage>
</organism>
<name>A0A3S5CL86_9PLAT</name>
<evidence type="ECO:0000313" key="1">
    <source>
        <dbReference type="EMBL" id="VEL30350.1"/>
    </source>
</evidence>
<reference evidence="1" key="1">
    <citation type="submission" date="2018-11" db="EMBL/GenBank/DDBJ databases">
        <authorList>
            <consortium name="Pathogen Informatics"/>
        </authorList>
    </citation>
    <scope>NUCLEOTIDE SEQUENCE</scope>
</reference>
<dbReference type="EMBL" id="CAAALY010111495">
    <property type="protein sequence ID" value="VEL30350.1"/>
    <property type="molecule type" value="Genomic_DNA"/>
</dbReference>
<dbReference type="Proteomes" id="UP000784294">
    <property type="component" value="Unassembled WGS sequence"/>
</dbReference>
<gene>
    <name evidence="1" type="ORF">PXEA_LOCUS23790</name>
</gene>
<proteinExistence type="predicted"/>
<accession>A0A3S5CL86</accession>